<accession>A0A9P8YFM9</accession>
<dbReference type="AlphaFoldDB" id="A0A9P8YFM9"/>
<keyword evidence="2" id="KW-1185">Reference proteome</keyword>
<proteinExistence type="predicted"/>
<evidence type="ECO:0000313" key="2">
    <source>
        <dbReference type="Proteomes" id="UP000756346"/>
    </source>
</evidence>
<comment type="caution">
    <text evidence="1">The sequence shown here is derived from an EMBL/GenBank/DDBJ whole genome shotgun (WGS) entry which is preliminary data.</text>
</comment>
<dbReference type="RefSeq" id="XP_046016164.1">
    <property type="nucleotide sequence ID" value="XM_046162434.1"/>
</dbReference>
<name>A0A9P8YFM9_9PEZI</name>
<dbReference type="OrthoDB" id="4851849at2759"/>
<dbReference type="PANTHER" id="PTHR42037:SF1">
    <property type="match status" value="1"/>
</dbReference>
<organism evidence="1 2">
    <name type="scientific">Microdochium trichocladiopsis</name>
    <dbReference type="NCBI Taxonomy" id="1682393"/>
    <lineage>
        <taxon>Eukaryota</taxon>
        <taxon>Fungi</taxon>
        <taxon>Dikarya</taxon>
        <taxon>Ascomycota</taxon>
        <taxon>Pezizomycotina</taxon>
        <taxon>Sordariomycetes</taxon>
        <taxon>Xylariomycetidae</taxon>
        <taxon>Xylariales</taxon>
        <taxon>Microdochiaceae</taxon>
        <taxon>Microdochium</taxon>
    </lineage>
</organism>
<dbReference type="PANTHER" id="PTHR42037">
    <property type="match status" value="1"/>
</dbReference>
<protein>
    <submittedName>
        <fullName evidence="1">Uncharacterized protein</fullName>
    </submittedName>
</protein>
<dbReference type="InterPro" id="IPR027796">
    <property type="entry name" value="OTT_1508_deam-like"/>
</dbReference>
<dbReference type="GeneID" id="70191980"/>
<gene>
    <name evidence="1" type="ORF">B0I36DRAFT_427794</name>
</gene>
<dbReference type="EMBL" id="JAGTJQ010000002">
    <property type="protein sequence ID" value="KAH7037043.1"/>
    <property type="molecule type" value="Genomic_DNA"/>
</dbReference>
<dbReference type="Pfam" id="PF14441">
    <property type="entry name" value="OTT_1508_deam"/>
    <property type="match status" value="1"/>
</dbReference>
<sequence>MAPFQKYQTPTASKALGRAPSNKAFQQLVINAVLVNLIDPVRGKPTKDSLEGSLDEGIIPLYQLKQKFLDSFALICATSGSGKETASAVCLEQTQGSSSILRVARNRGLPDNDLKRLKEVLHFLVAVAEKRKTSTQAEGELLKIIVKLDEHRILSLVQKISKLAKPGLRQCLRLAVSNTSNGAHKQGILDDADFRQWLQTCPFGDTALNLSGSSQLATVVQWASEARWKYSQQLQALLDCNATSSPPWVETLHKVARYTAAIKSMIKFAVKQPAVFADIHIMALEAPPPEIFPPPHGGTLLRDALTRLLRGEPHDTMEKLARVLVTVDVEAAMRKACTLTLTLHAEMQLLGFYDQNEHLIPNLRLMGTSKKACFLCHEFLIKHPLQLRVGACHQKVYPTWRPPFSGDFHRGPRSQMWWAFSRKIESEAVKALKTELGGSRRPINRDSTAGPTLTATATALTPALALGR</sequence>
<dbReference type="Proteomes" id="UP000756346">
    <property type="component" value="Unassembled WGS sequence"/>
</dbReference>
<evidence type="ECO:0000313" key="1">
    <source>
        <dbReference type="EMBL" id="KAH7037043.1"/>
    </source>
</evidence>
<reference evidence="1" key="1">
    <citation type="journal article" date="2021" name="Nat. Commun.">
        <title>Genetic determinants of endophytism in the Arabidopsis root mycobiome.</title>
        <authorList>
            <person name="Mesny F."/>
            <person name="Miyauchi S."/>
            <person name="Thiergart T."/>
            <person name="Pickel B."/>
            <person name="Atanasova L."/>
            <person name="Karlsson M."/>
            <person name="Huettel B."/>
            <person name="Barry K.W."/>
            <person name="Haridas S."/>
            <person name="Chen C."/>
            <person name="Bauer D."/>
            <person name="Andreopoulos W."/>
            <person name="Pangilinan J."/>
            <person name="LaButti K."/>
            <person name="Riley R."/>
            <person name="Lipzen A."/>
            <person name="Clum A."/>
            <person name="Drula E."/>
            <person name="Henrissat B."/>
            <person name="Kohler A."/>
            <person name="Grigoriev I.V."/>
            <person name="Martin F.M."/>
            <person name="Hacquard S."/>
        </authorList>
    </citation>
    <scope>NUCLEOTIDE SEQUENCE</scope>
    <source>
        <strain evidence="1">MPI-CAGE-CH-0230</strain>
    </source>
</reference>